<dbReference type="AlphaFoldDB" id="A0A918ZQ45"/>
<comment type="caution">
    <text evidence="1">The sequence shown here is derived from an EMBL/GenBank/DDBJ whole genome shotgun (WGS) entry which is preliminary data.</text>
</comment>
<protein>
    <submittedName>
        <fullName evidence="1">Uncharacterized protein</fullName>
    </submittedName>
</protein>
<evidence type="ECO:0000313" key="1">
    <source>
        <dbReference type="EMBL" id="GHE64372.1"/>
    </source>
</evidence>
<dbReference type="Gene3D" id="3.90.180.10">
    <property type="entry name" value="Medium-chain alcohol dehydrogenases, catalytic domain"/>
    <property type="match status" value="1"/>
</dbReference>
<dbReference type="SUPFAM" id="SSF50129">
    <property type="entry name" value="GroES-like"/>
    <property type="match status" value="1"/>
</dbReference>
<evidence type="ECO:0000313" key="2">
    <source>
        <dbReference type="Proteomes" id="UP000603227"/>
    </source>
</evidence>
<reference evidence="1" key="2">
    <citation type="submission" date="2020-09" db="EMBL/GenBank/DDBJ databases">
        <authorList>
            <person name="Sun Q."/>
            <person name="Zhou Y."/>
        </authorList>
    </citation>
    <scope>NUCLEOTIDE SEQUENCE</scope>
    <source>
        <strain evidence="1">CGMCC 4.7403</strain>
    </source>
</reference>
<proteinExistence type="predicted"/>
<dbReference type="InterPro" id="IPR011032">
    <property type="entry name" value="GroES-like_sf"/>
</dbReference>
<accession>A0A918ZQ45</accession>
<gene>
    <name evidence="1" type="ORF">GCM10017771_87870</name>
</gene>
<keyword evidence="2" id="KW-1185">Reference proteome</keyword>
<organism evidence="1 2">
    <name type="scientific">Streptomyces capitiformicae</name>
    <dbReference type="NCBI Taxonomy" id="2014920"/>
    <lineage>
        <taxon>Bacteria</taxon>
        <taxon>Bacillati</taxon>
        <taxon>Actinomycetota</taxon>
        <taxon>Actinomycetes</taxon>
        <taxon>Kitasatosporales</taxon>
        <taxon>Streptomycetaceae</taxon>
        <taxon>Streptomyces</taxon>
    </lineage>
</organism>
<dbReference type="PANTHER" id="PTHR11695:SF294">
    <property type="entry name" value="RETICULON-4-INTERACTING PROTEIN 1, MITOCHONDRIAL"/>
    <property type="match status" value="1"/>
</dbReference>
<reference evidence="1" key="1">
    <citation type="journal article" date="2014" name="Int. J. Syst. Evol. Microbiol.">
        <title>Complete genome sequence of Corynebacterium casei LMG S-19264T (=DSM 44701T), isolated from a smear-ripened cheese.</title>
        <authorList>
            <consortium name="US DOE Joint Genome Institute (JGI-PGF)"/>
            <person name="Walter F."/>
            <person name="Albersmeier A."/>
            <person name="Kalinowski J."/>
            <person name="Ruckert C."/>
        </authorList>
    </citation>
    <scope>NUCLEOTIDE SEQUENCE</scope>
    <source>
        <strain evidence="1">CGMCC 4.7403</strain>
    </source>
</reference>
<dbReference type="Proteomes" id="UP000603227">
    <property type="component" value="Unassembled WGS sequence"/>
</dbReference>
<dbReference type="EMBL" id="BNAT01000059">
    <property type="protein sequence ID" value="GHE64372.1"/>
    <property type="molecule type" value="Genomic_DNA"/>
</dbReference>
<sequence>MVEAVGPGVTTLAPGNEVFGLPRHPPPAGTYAEYVTSPARHLVRKPEALTHVQAAALPPAARSHPE</sequence>
<dbReference type="InterPro" id="IPR050700">
    <property type="entry name" value="YIM1/Zinc_Alcohol_DH_Fams"/>
</dbReference>
<dbReference type="PANTHER" id="PTHR11695">
    <property type="entry name" value="ALCOHOL DEHYDROGENASE RELATED"/>
    <property type="match status" value="1"/>
</dbReference>
<name>A0A918ZQ45_9ACTN</name>